<dbReference type="EMBL" id="NSIT01000332">
    <property type="protein sequence ID" value="PJE77900.1"/>
    <property type="molecule type" value="Genomic_DNA"/>
</dbReference>
<evidence type="ECO:0000313" key="1">
    <source>
        <dbReference type="EMBL" id="PJE77900.1"/>
    </source>
</evidence>
<accession>A0A2H9T3U3</accession>
<organism evidence="1">
    <name type="scientific">invertebrate metagenome</name>
    <dbReference type="NCBI Taxonomy" id="1711999"/>
    <lineage>
        <taxon>unclassified sequences</taxon>
        <taxon>metagenomes</taxon>
        <taxon>organismal metagenomes</taxon>
    </lineage>
</organism>
<comment type="caution">
    <text evidence="1">The sequence shown here is derived from an EMBL/GenBank/DDBJ whole genome shotgun (WGS) entry which is preliminary data.</text>
</comment>
<sequence>MTDLLRQADKKKKLTLPSKLEDEYHHLKSFSRFLDRHYQKHRIVYFAKATKMPKTTQRSYLLSWPLHESPPIAMSRLKHYDGNSYTFKVGGCAVTFRLCQT</sequence>
<protein>
    <submittedName>
        <fullName evidence="1">Uncharacterized protein</fullName>
    </submittedName>
</protein>
<name>A0A2H9T3U3_9ZZZZ</name>
<dbReference type="AlphaFoldDB" id="A0A2H9T3U3"/>
<reference evidence="1" key="1">
    <citation type="journal article" date="2017" name="Appl. Environ. Microbiol.">
        <title>Molecular characterization of an Endozoicomonas-like organism causing infection in king scallop Pecten maximus L.</title>
        <authorList>
            <person name="Cano I."/>
            <person name="van Aerle R."/>
            <person name="Ross S."/>
            <person name="Verner-Jeffreys D.W."/>
            <person name="Paley R.K."/>
            <person name="Rimmer G."/>
            <person name="Ryder D."/>
            <person name="Hooper P."/>
            <person name="Stone D."/>
            <person name="Feist S.W."/>
        </authorList>
    </citation>
    <scope>NUCLEOTIDE SEQUENCE</scope>
</reference>
<gene>
    <name evidence="1" type="ORF">CI610_03173</name>
</gene>
<proteinExistence type="predicted"/>